<evidence type="ECO:0000313" key="3">
    <source>
        <dbReference type="EnsemblProtists" id="EKX39212"/>
    </source>
</evidence>
<dbReference type="STRING" id="905079.L1ISY0"/>
<dbReference type="RefSeq" id="XP_005826192.1">
    <property type="nucleotide sequence ID" value="XM_005826135.1"/>
</dbReference>
<feature type="compositionally biased region" description="Basic and acidic residues" evidence="1">
    <location>
        <begin position="489"/>
        <end position="512"/>
    </location>
</feature>
<dbReference type="KEGG" id="gtt:GUITHDRAFT_143620"/>
<dbReference type="PANTHER" id="PTHR13060">
    <property type="entry name" value="SGT1 PROTEIN HSGT1 SUPPRESSOR OF GCR2"/>
    <property type="match status" value="1"/>
</dbReference>
<dbReference type="EnsemblProtists" id="EKX39212">
    <property type="protein sequence ID" value="EKX39212"/>
    <property type="gene ID" value="GUITHDRAFT_143620"/>
</dbReference>
<sequence length="576" mass="64932">MPDRGERSQEMEEEEADKMTVQFFLVGASKDDGHVTYKIQDDEESLLAAQVQLNRRIDEHVKGYLWQQDDFRLEVANGDPVTPGHLKGTVRYGDNVEDEWLCISIIFLLTQGERNLIARVWDSDGEILLIESAESLPKWLEPDTAINRVFVHAGKLHILPRDILRGEAPSLREALQALLPFSSSSNPPTQADEPVQESLRARMRGYPERAIRESPHRSFCFLPLSIAKLLQRRPQLLSAAVRCFYARGPEDVDAASRLEKFGGGQRGYVQVRFTRCLYAQLVKQTFFAPRGFQLPDEKDPTFRWHENGMKLTAAFEMLYRRNPLREEEPACFSSSLPLPLQQPPAAGSSTQGAELRGPRWERYMRSLERFGFFEGEREGSKKHRELVAQAAAFFSSSRAGGEGQEGVAELMDCLIKEEEGEEGRELLTSNPRAEEEDAEDWLDMGPEDLEKLLSSSAHRGRATEEVVADDLVETMQGFMQKISSYEGAEDAKRGEKAKGGEKAGGREEKNKDEDEDTNGAGVGDLNVGKFLSALGRSLGVDEWLEDEEEEEVILYLPFASSSSQLLTDVRDERRRP</sequence>
<dbReference type="Pfam" id="PF07093">
    <property type="entry name" value="SGT1"/>
    <property type="match status" value="1"/>
</dbReference>
<proteinExistence type="predicted"/>
<evidence type="ECO:0000313" key="4">
    <source>
        <dbReference type="Proteomes" id="UP000011087"/>
    </source>
</evidence>
<dbReference type="PANTHER" id="PTHR13060:SF0">
    <property type="entry name" value="PROTEIN ECDYSONELESS HOMOLOG"/>
    <property type="match status" value="1"/>
</dbReference>
<protein>
    <submittedName>
        <fullName evidence="2 3">Uncharacterized protein</fullName>
    </submittedName>
</protein>
<reference evidence="4" key="2">
    <citation type="submission" date="2012-11" db="EMBL/GenBank/DDBJ databases">
        <authorList>
            <person name="Kuo A."/>
            <person name="Curtis B.A."/>
            <person name="Tanifuji G."/>
            <person name="Burki F."/>
            <person name="Gruber A."/>
            <person name="Irimia M."/>
            <person name="Maruyama S."/>
            <person name="Arias M.C."/>
            <person name="Ball S.G."/>
            <person name="Gile G.H."/>
            <person name="Hirakawa Y."/>
            <person name="Hopkins J.F."/>
            <person name="Rensing S.A."/>
            <person name="Schmutz J."/>
            <person name="Symeonidi A."/>
            <person name="Elias M."/>
            <person name="Eveleigh R.J."/>
            <person name="Herman E.K."/>
            <person name="Klute M.J."/>
            <person name="Nakayama T."/>
            <person name="Obornik M."/>
            <person name="Reyes-Prieto A."/>
            <person name="Armbrust E.V."/>
            <person name="Aves S.J."/>
            <person name="Beiko R.G."/>
            <person name="Coutinho P."/>
            <person name="Dacks J.B."/>
            <person name="Durnford D.G."/>
            <person name="Fast N.M."/>
            <person name="Green B.R."/>
            <person name="Grisdale C."/>
            <person name="Hempe F."/>
            <person name="Henrissat B."/>
            <person name="Hoppner M.P."/>
            <person name="Ishida K.-I."/>
            <person name="Kim E."/>
            <person name="Koreny L."/>
            <person name="Kroth P.G."/>
            <person name="Liu Y."/>
            <person name="Malik S.-B."/>
            <person name="Maier U.G."/>
            <person name="McRose D."/>
            <person name="Mock T."/>
            <person name="Neilson J.A."/>
            <person name="Onodera N.T."/>
            <person name="Poole A.M."/>
            <person name="Pritham E.J."/>
            <person name="Richards T.A."/>
            <person name="Rocap G."/>
            <person name="Roy S.W."/>
            <person name="Sarai C."/>
            <person name="Schaack S."/>
            <person name="Shirato S."/>
            <person name="Slamovits C.H."/>
            <person name="Spencer D.F."/>
            <person name="Suzuki S."/>
            <person name="Worden A.Z."/>
            <person name="Zauner S."/>
            <person name="Barry K."/>
            <person name="Bell C."/>
            <person name="Bharti A.K."/>
            <person name="Crow J.A."/>
            <person name="Grimwood J."/>
            <person name="Kramer R."/>
            <person name="Lindquist E."/>
            <person name="Lucas S."/>
            <person name="Salamov A."/>
            <person name="McFadden G.I."/>
            <person name="Lane C.E."/>
            <person name="Keeling P.J."/>
            <person name="Gray M.W."/>
            <person name="Grigoriev I.V."/>
            <person name="Archibald J.M."/>
        </authorList>
    </citation>
    <scope>NUCLEOTIDE SEQUENCE</scope>
    <source>
        <strain evidence="4">CCMP2712</strain>
    </source>
</reference>
<reference evidence="2 4" key="1">
    <citation type="journal article" date="2012" name="Nature">
        <title>Algal genomes reveal evolutionary mosaicism and the fate of nucleomorphs.</title>
        <authorList>
            <consortium name="DOE Joint Genome Institute"/>
            <person name="Curtis B.A."/>
            <person name="Tanifuji G."/>
            <person name="Burki F."/>
            <person name="Gruber A."/>
            <person name="Irimia M."/>
            <person name="Maruyama S."/>
            <person name="Arias M.C."/>
            <person name="Ball S.G."/>
            <person name="Gile G.H."/>
            <person name="Hirakawa Y."/>
            <person name="Hopkins J.F."/>
            <person name="Kuo A."/>
            <person name="Rensing S.A."/>
            <person name="Schmutz J."/>
            <person name="Symeonidi A."/>
            <person name="Elias M."/>
            <person name="Eveleigh R.J."/>
            <person name="Herman E.K."/>
            <person name="Klute M.J."/>
            <person name="Nakayama T."/>
            <person name="Obornik M."/>
            <person name="Reyes-Prieto A."/>
            <person name="Armbrust E.V."/>
            <person name="Aves S.J."/>
            <person name="Beiko R.G."/>
            <person name="Coutinho P."/>
            <person name="Dacks J.B."/>
            <person name="Durnford D.G."/>
            <person name="Fast N.M."/>
            <person name="Green B.R."/>
            <person name="Grisdale C.J."/>
            <person name="Hempel F."/>
            <person name="Henrissat B."/>
            <person name="Hoppner M.P."/>
            <person name="Ishida K."/>
            <person name="Kim E."/>
            <person name="Koreny L."/>
            <person name="Kroth P.G."/>
            <person name="Liu Y."/>
            <person name="Malik S.B."/>
            <person name="Maier U.G."/>
            <person name="McRose D."/>
            <person name="Mock T."/>
            <person name="Neilson J.A."/>
            <person name="Onodera N.T."/>
            <person name="Poole A.M."/>
            <person name="Pritham E.J."/>
            <person name="Richards T.A."/>
            <person name="Rocap G."/>
            <person name="Roy S.W."/>
            <person name="Sarai C."/>
            <person name="Schaack S."/>
            <person name="Shirato S."/>
            <person name="Slamovits C.H."/>
            <person name="Spencer D.F."/>
            <person name="Suzuki S."/>
            <person name="Worden A.Z."/>
            <person name="Zauner S."/>
            <person name="Barry K."/>
            <person name="Bell C."/>
            <person name="Bharti A.K."/>
            <person name="Crow J.A."/>
            <person name="Grimwood J."/>
            <person name="Kramer R."/>
            <person name="Lindquist E."/>
            <person name="Lucas S."/>
            <person name="Salamov A."/>
            <person name="McFadden G.I."/>
            <person name="Lane C.E."/>
            <person name="Keeling P.J."/>
            <person name="Gray M.W."/>
            <person name="Grigoriev I.V."/>
            <person name="Archibald J.M."/>
        </authorList>
    </citation>
    <scope>NUCLEOTIDE SEQUENCE</scope>
    <source>
        <strain evidence="2 4">CCMP2712</strain>
    </source>
</reference>
<accession>L1ISY0</accession>
<dbReference type="InterPro" id="IPR010770">
    <property type="entry name" value="Ecd"/>
</dbReference>
<dbReference type="GO" id="GO:0005634">
    <property type="term" value="C:nucleus"/>
    <property type="evidence" value="ECO:0007669"/>
    <property type="project" value="TreeGrafter"/>
</dbReference>
<reference evidence="3" key="3">
    <citation type="submission" date="2015-06" db="UniProtKB">
        <authorList>
            <consortium name="EnsemblProtists"/>
        </authorList>
    </citation>
    <scope>IDENTIFICATION</scope>
</reference>
<dbReference type="OrthoDB" id="27237at2759"/>
<dbReference type="EMBL" id="JH993041">
    <property type="protein sequence ID" value="EKX39212.1"/>
    <property type="molecule type" value="Genomic_DNA"/>
</dbReference>
<dbReference type="OMA" id="TKDYIWQ"/>
<evidence type="ECO:0000256" key="1">
    <source>
        <dbReference type="SAM" id="MobiDB-lite"/>
    </source>
</evidence>
<keyword evidence="4" id="KW-1185">Reference proteome</keyword>
<evidence type="ECO:0000313" key="2">
    <source>
        <dbReference type="EMBL" id="EKX39212.1"/>
    </source>
</evidence>
<feature type="region of interest" description="Disordered" evidence="1">
    <location>
        <begin position="420"/>
        <end position="441"/>
    </location>
</feature>
<dbReference type="HOGENOM" id="CLU_473678_0_0_1"/>
<feature type="region of interest" description="Disordered" evidence="1">
    <location>
        <begin position="486"/>
        <end position="525"/>
    </location>
</feature>
<dbReference type="Proteomes" id="UP000011087">
    <property type="component" value="Unassembled WGS sequence"/>
</dbReference>
<dbReference type="PaxDb" id="55529-EKX39212"/>
<gene>
    <name evidence="2" type="ORF">GUITHDRAFT_143620</name>
</gene>
<dbReference type="AlphaFoldDB" id="L1ISY0"/>
<dbReference type="eggNOG" id="KOG2406">
    <property type="taxonomic scope" value="Eukaryota"/>
</dbReference>
<name>L1ISY0_GUITC</name>
<dbReference type="GeneID" id="17295998"/>
<organism evidence="2">
    <name type="scientific">Guillardia theta (strain CCMP2712)</name>
    <name type="common">Cryptophyte</name>
    <dbReference type="NCBI Taxonomy" id="905079"/>
    <lineage>
        <taxon>Eukaryota</taxon>
        <taxon>Cryptophyceae</taxon>
        <taxon>Pyrenomonadales</taxon>
        <taxon>Geminigeraceae</taxon>
        <taxon>Guillardia</taxon>
    </lineage>
</organism>